<evidence type="ECO:0000313" key="3">
    <source>
        <dbReference type="EMBL" id="MBR7836395.1"/>
    </source>
</evidence>
<gene>
    <name evidence="3" type="ORF">KDL01_24165</name>
</gene>
<comment type="caution">
    <text evidence="3">The sequence shown here is derived from an EMBL/GenBank/DDBJ whole genome shotgun (WGS) entry which is preliminary data.</text>
</comment>
<reference evidence="3" key="1">
    <citation type="submission" date="2021-04" db="EMBL/GenBank/DDBJ databases">
        <title>Genome based classification of Actinospica acidithermotolerans sp. nov., an actinobacterium isolated from an Indonesian hot spring.</title>
        <authorList>
            <person name="Kusuma A.B."/>
            <person name="Putra K.E."/>
            <person name="Nafisah S."/>
            <person name="Loh J."/>
            <person name="Nouioui I."/>
            <person name="Goodfellow M."/>
        </authorList>
    </citation>
    <scope>NUCLEOTIDE SEQUENCE</scope>
    <source>
        <strain evidence="3">CSCA 57</strain>
    </source>
</reference>
<dbReference type="InterPro" id="IPR011991">
    <property type="entry name" value="ArsR-like_HTH"/>
</dbReference>
<dbReference type="SUPFAM" id="SSF46785">
    <property type="entry name" value="Winged helix' DNA-binding domain"/>
    <property type="match status" value="1"/>
</dbReference>
<dbReference type="RefSeq" id="WP_212530870.1">
    <property type="nucleotide sequence ID" value="NZ_JAGSOG010000139.1"/>
</dbReference>
<evidence type="ECO:0000313" key="4">
    <source>
        <dbReference type="Proteomes" id="UP000675781"/>
    </source>
</evidence>
<evidence type="ECO:0000259" key="2">
    <source>
        <dbReference type="Pfam" id="PF03551"/>
    </source>
</evidence>
<protein>
    <submittedName>
        <fullName evidence="3">Helix-turn-helix transcriptional regulator</fullName>
    </submittedName>
</protein>
<dbReference type="AlphaFoldDB" id="A0A941ERY6"/>
<dbReference type="EMBL" id="JAGSOG010000139">
    <property type="protein sequence ID" value="MBR7836395.1"/>
    <property type="molecule type" value="Genomic_DNA"/>
</dbReference>
<keyword evidence="4" id="KW-1185">Reference proteome</keyword>
<proteinExistence type="predicted"/>
<dbReference type="Gene3D" id="1.10.10.10">
    <property type="entry name" value="Winged helix-like DNA-binding domain superfamily/Winged helix DNA-binding domain"/>
    <property type="match status" value="1"/>
</dbReference>
<feature type="region of interest" description="Disordered" evidence="1">
    <location>
        <begin position="117"/>
        <end position="229"/>
    </location>
</feature>
<dbReference type="InterPro" id="IPR005149">
    <property type="entry name" value="Tscrpt_reg_PadR_N"/>
</dbReference>
<feature type="compositionally biased region" description="Basic and acidic residues" evidence="1">
    <location>
        <begin position="123"/>
        <end position="135"/>
    </location>
</feature>
<feature type="domain" description="Transcription regulator PadR N-terminal" evidence="2">
    <location>
        <begin position="14"/>
        <end position="82"/>
    </location>
</feature>
<dbReference type="Pfam" id="PF03551">
    <property type="entry name" value="PadR"/>
    <property type="match status" value="1"/>
</dbReference>
<organism evidence="3 4">
    <name type="scientific">Actinospica durhamensis</name>
    <dbReference type="NCBI Taxonomy" id="1508375"/>
    <lineage>
        <taxon>Bacteria</taxon>
        <taxon>Bacillati</taxon>
        <taxon>Actinomycetota</taxon>
        <taxon>Actinomycetes</taxon>
        <taxon>Catenulisporales</taxon>
        <taxon>Actinospicaceae</taxon>
        <taxon>Actinospica</taxon>
    </lineage>
</organism>
<dbReference type="InterPro" id="IPR036390">
    <property type="entry name" value="WH_DNA-bd_sf"/>
</dbReference>
<sequence>MTPVFGHGRLRLYLLKLLEESPRHGYEIIQQLRERFAGLYSPSAGTVYPRLARLETEGLIRHESDGGRKVYQITDAGRAELAARAEELSELESEIRASARDLAEGIRQEVRESAKAVQQELADQARRAQRGEQDGGKAAAGGWAGAAPWPPHPPQPPRPPQPPQDAPPPPVPGLPGFPPGFPFAPPPGSDEWGGEQWKDWKRQQREQQREWRQQQREHHQEWKQRQRDWQRDWKEQWARQWKEQWQQQQQEWEQSSASFRGLLGNWSGSQDWSQLSEFFGYLRRQGAPVAEALRRHGPVTEAEAARAREILDRALAELRELFDGPQDTPPEH</sequence>
<name>A0A941ERY6_9ACTN</name>
<dbReference type="PANTHER" id="PTHR43252">
    <property type="entry name" value="TRANSCRIPTIONAL REGULATOR YQJI"/>
    <property type="match status" value="1"/>
</dbReference>
<evidence type="ECO:0000256" key="1">
    <source>
        <dbReference type="SAM" id="MobiDB-lite"/>
    </source>
</evidence>
<dbReference type="PANTHER" id="PTHR43252:SF7">
    <property type="entry name" value="TRANSCRIPTIONAL REGULATOR YQJI"/>
    <property type="match status" value="1"/>
</dbReference>
<feature type="compositionally biased region" description="Pro residues" evidence="1">
    <location>
        <begin position="148"/>
        <end position="188"/>
    </location>
</feature>
<dbReference type="CDD" id="cd00090">
    <property type="entry name" value="HTH_ARSR"/>
    <property type="match status" value="1"/>
</dbReference>
<dbReference type="Proteomes" id="UP000675781">
    <property type="component" value="Unassembled WGS sequence"/>
</dbReference>
<dbReference type="InterPro" id="IPR036388">
    <property type="entry name" value="WH-like_DNA-bd_sf"/>
</dbReference>
<feature type="compositionally biased region" description="Basic and acidic residues" evidence="1">
    <location>
        <begin position="196"/>
        <end position="229"/>
    </location>
</feature>
<accession>A0A941ERY6</accession>